<evidence type="ECO:0000313" key="1">
    <source>
        <dbReference type="EMBL" id="MBL0682605.1"/>
    </source>
</evidence>
<dbReference type="EMBL" id="JAERQJ010000001">
    <property type="protein sequence ID" value="MBL0682605.1"/>
    <property type="molecule type" value="Genomic_DNA"/>
</dbReference>
<evidence type="ECO:0000313" key="2">
    <source>
        <dbReference type="Proteomes" id="UP000651057"/>
    </source>
</evidence>
<dbReference type="Proteomes" id="UP000651057">
    <property type="component" value="Unassembled WGS sequence"/>
</dbReference>
<gene>
    <name evidence="1" type="ORF">JJQ60_03700</name>
</gene>
<keyword evidence="2" id="KW-1185">Reference proteome</keyword>
<accession>A0A936ZV81</accession>
<proteinExistence type="predicted"/>
<comment type="caution">
    <text evidence="1">The sequence shown here is derived from an EMBL/GenBank/DDBJ whole genome shotgun (WGS) entry which is preliminary data.</text>
</comment>
<organism evidence="1 2">
    <name type="scientific">Aquimarina mytili</name>
    <dbReference type="NCBI Taxonomy" id="874423"/>
    <lineage>
        <taxon>Bacteria</taxon>
        <taxon>Pseudomonadati</taxon>
        <taxon>Bacteroidota</taxon>
        <taxon>Flavobacteriia</taxon>
        <taxon>Flavobacteriales</taxon>
        <taxon>Flavobacteriaceae</taxon>
        <taxon>Aquimarina</taxon>
    </lineage>
</organism>
<sequence length="63" mass="6972">MKKIKCEILDKAEAKEITGGYTGYGACPYPKCPSDRTYPPFGVWGGSCGVLYWDNQSVNFCRA</sequence>
<protein>
    <submittedName>
        <fullName evidence="1">Uncharacterized protein</fullName>
    </submittedName>
</protein>
<dbReference type="RefSeq" id="WP_201916743.1">
    <property type="nucleotide sequence ID" value="NZ_BAABAX010000021.1"/>
</dbReference>
<dbReference type="AlphaFoldDB" id="A0A936ZV81"/>
<name>A0A936ZV81_9FLAO</name>
<reference evidence="1" key="1">
    <citation type="submission" date="2021-01" db="EMBL/GenBank/DDBJ databases">
        <authorList>
            <person name="Zhong Y.L."/>
        </authorList>
    </citation>
    <scope>NUCLEOTIDE SEQUENCE</scope>
    <source>
        <strain evidence="1">KCTC 23302</strain>
    </source>
</reference>